<dbReference type="EMBL" id="JBHSHC010000014">
    <property type="protein sequence ID" value="MFC4766336.1"/>
    <property type="molecule type" value="Genomic_DNA"/>
</dbReference>
<gene>
    <name evidence="2" type="ORF">ACFO8Q_02835</name>
</gene>
<evidence type="ECO:0008006" key="4">
    <source>
        <dbReference type="Google" id="ProtNLM"/>
    </source>
</evidence>
<reference evidence="3" key="1">
    <citation type="journal article" date="2019" name="Int. J. Syst. Evol. Microbiol.">
        <title>The Global Catalogue of Microorganisms (GCM) 10K type strain sequencing project: providing services to taxonomists for standard genome sequencing and annotation.</title>
        <authorList>
            <consortium name="The Broad Institute Genomics Platform"/>
            <consortium name="The Broad Institute Genome Sequencing Center for Infectious Disease"/>
            <person name="Wu L."/>
            <person name="Ma J."/>
        </authorList>
    </citation>
    <scope>NUCLEOTIDE SEQUENCE [LARGE SCALE GENOMIC DNA]</scope>
    <source>
        <strain evidence="3">WYCCWR 12678</strain>
    </source>
</reference>
<evidence type="ECO:0000313" key="2">
    <source>
        <dbReference type="EMBL" id="MFC4766336.1"/>
    </source>
</evidence>
<comment type="caution">
    <text evidence="2">The sequence shown here is derived from an EMBL/GenBank/DDBJ whole genome shotgun (WGS) entry which is preliminary data.</text>
</comment>
<name>A0ABV9PVP5_9BACL</name>
<evidence type="ECO:0000256" key="1">
    <source>
        <dbReference type="SAM" id="Phobius"/>
    </source>
</evidence>
<dbReference type="RefSeq" id="WP_380024160.1">
    <property type="nucleotide sequence ID" value="NZ_JBHSHC010000014.1"/>
</dbReference>
<dbReference type="Proteomes" id="UP001596002">
    <property type="component" value="Unassembled WGS sequence"/>
</dbReference>
<organism evidence="2 3">
    <name type="scientific">Effusibacillus consociatus</name>
    <dbReference type="NCBI Taxonomy" id="1117041"/>
    <lineage>
        <taxon>Bacteria</taxon>
        <taxon>Bacillati</taxon>
        <taxon>Bacillota</taxon>
        <taxon>Bacilli</taxon>
        <taxon>Bacillales</taxon>
        <taxon>Alicyclobacillaceae</taxon>
        <taxon>Effusibacillus</taxon>
    </lineage>
</organism>
<keyword evidence="1" id="KW-1133">Transmembrane helix</keyword>
<accession>A0ABV9PVP5</accession>
<keyword evidence="3" id="KW-1185">Reference proteome</keyword>
<feature type="transmembrane region" description="Helical" evidence="1">
    <location>
        <begin position="7"/>
        <end position="25"/>
    </location>
</feature>
<proteinExistence type="predicted"/>
<keyword evidence="1" id="KW-0812">Transmembrane</keyword>
<sequence length="120" mass="13306">MWRLRRFLLYTGLVFMTVVFVGVGFHTAEQGIQSIVGTGGPPKSIHVNTDNQAIQVTVLGKEVVQPKPTLGDKWSRQIEAAKSEFGETMNEVSIGIGRILQNLSERIIEWIASLIAQWIG</sequence>
<dbReference type="InterPro" id="IPR020534">
    <property type="entry name" value="Uncharacterised_YqxA"/>
</dbReference>
<keyword evidence="1" id="KW-0472">Membrane</keyword>
<dbReference type="Pfam" id="PF12438">
    <property type="entry name" value="DUF3679"/>
    <property type="match status" value="1"/>
</dbReference>
<protein>
    <recommendedName>
        <fullName evidence="4">DUF3679 domain-containing protein</fullName>
    </recommendedName>
</protein>
<evidence type="ECO:0000313" key="3">
    <source>
        <dbReference type="Proteomes" id="UP001596002"/>
    </source>
</evidence>